<dbReference type="EMBL" id="DSLA01000043">
    <property type="protein sequence ID" value="HEH35082.1"/>
    <property type="molecule type" value="Genomic_DNA"/>
</dbReference>
<dbReference type="Pfam" id="PF12840">
    <property type="entry name" value="HTH_20"/>
    <property type="match status" value="1"/>
</dbReference>
<comment type="caution">
    <text evidence="1">The sequence shown here is derived from an EMBL/GenBank/DDBJ whole genome shotgun (WGS) entry which is preliminary data.</text>
</comment>
<accession>A0A7J2TJ81</accession>
<protein>
    <submittedName>
        <fullName evidence="1">ArsR family transcriptional regulator</fullName>
    </submittedName>
</protein>
<evidence type="ECO:0000313" key="1">
    <source>
        <dbReference type="EMBL" id="HEH35082.1"/>
    </source>
</evidence>
<dbReference type="AlphaFoldDB" id="A0A7J2TJ81"/>
<sequence>MSSWKEFSGSIELSREYHERYHRAIASPVRRKILKLLALGFSEDEIMKELGISRSELDYHIKVLIRGFCVEKIGERFVLTKEGKVVERFQD</sequence>
<gene>
    <name evidence="1" type="ORF">ENP88_02780</name>
</gene>
<dbReference type="InterPro" id="IPR036388">
    <property type="entry name" value="WH-like_DNA-bd_sf"/>
</dbReference>
<reference evidence="1" key="1">
    <citation type="journal article" date="2020" name="mSystems">
        <title>Genome- and Community-Level Interaction Insights into Carbon Utilization and Element Cycling Functions of Hydrothermarchaeota in Hydrothermal Sediment.</title>
        <authorList>
            <person name="Zhou Z."/>
            <person name="Liu Y."/>
            <person name="Xu W."/>
            <person name="Pan J."/>
            <person name="Luo Z.H."/>
            <person name="Li M."/>
        </authorList>
    </citation>
    <scope>NUCLEOTIDE SEQUENCE [LARGE SCALE GENOMIC DNA]</scope>
    <source>
        <strain evidence="1">SpSt-26</strain>
    </source>
</reference>
<name>A0A7J2TJ81_ARCFL</name>
<organism evidence="1">
    <name type="scientific">Archaeoglobus fulgidus</name>
    <dbReference type="NCBI Taxonomy" id="2234"/>
    <lineage>
        <taxon>Archaea</taxon>
        <taxon>Methanobacteriati</taxon>
        <taxon>Methanobacteriota</taxon>
        <taxon>Archaeoglobi</taxon>
        <taxon>Archaeoglobales</taxon>
        <taxon>Archaeoglobaceae</taxon>
        <taxon>Archaeoglobus</taxon>
    </lineage>
</organism>
<proteinExistence type="predicted"/>
<dbReference type="InterPro" id="IPR036390">
    <property type="entry name" value="WH_DNA-bd_sf"/>
</dbReference>
<dbReference type="SUPFAM" id="SSF46785">
    <property type="entry name" value="Winged helix' DNA-binding domain"/>
    <property type="match status" value="1"/>
</dbReference>
<dbReference type="InterPro" id="IPR011991">
    <property type="entry name" value="ArsR-like_HTH"/>
</dbReference>
<dbReference type="Gene3D" id="1.10.10.10">
    <property type="entry name" value="Winged helix-like DNA-binding domain superfamily/Winged helix DNA-binding domain"/>
    <property type="match status" value="1"/>
</dbReference>
<dbReference type="CDD" id="cd00090">
    <property type="entry name" value="HTH_ARSR"/>
    <property type="match status" value="1"/>
</dbReference>